<dbReference type="PANTHER" id="PTHR31713:SF42">
    <property type="entry name" value="PROTEIN SAR DEFICIENT 1"/>
    <property type="match status" value="1"/>
</dbReference>
<proteinExistence type="inferred from homology"/>
<dbReference type="InterPro" id="IPR046831">
    <property type="entry name" value="Calmodulin_bind_N"/>
</dbReference>
<dbReference type="Pfam" id="PF07887">
    <property type="entry name" value="Calmodulin_bind"/>
    <property type="match status" value="1"/>
</dbReference>
<evidence type="ECO:0000313" key="11">
    <source>
        <dbReference type="EMBL" id="KAJ4827100.1"/>
    </source>
</evidence>
<dbReference type="GO" id="GO:0003700">
    <property type="term" value="F:DNA-binding transcription factor activity"/>
    <property type="evidence" value="ECO:0007669"/>
    <property type="project" value="TreeGrafter"/>
</dbReference>
<comment type="subcellular location">
    <subcellularLocation>
        <location evidence="1">Nucleus</location>
    </subcellularLocation>
</comment>
<evidence type="ECO:0000256" key="5">
    <source>
        <dbReference type="ARBA" id="ARBA00023159"/>
    </source>
</evidence>
<evidence type="ECO:0000259" key="8">
    <source>
        <dbReference type="Pfam" id="PF07887"/>
    </source>
</evidence>
<evidence type="ECO:0000313" key="12">
    <source>
        <dbReference type="Proteomes" id="UP001141552"/>
    </source>
</evidence>
<comment type="caution">
    <text evidence="11">The sequence shown here is derived from an EMBL/GenBank/DDBJ whole genome shotgun (WGS) entry which is preliminary data.</text>
</comment>
<reference evidence="11" key="1">
    <citation type="submission" date="2022-02" db="EMBL/GenBank/DDBJ databases">
        <authorList>
            <person name="Henning P.M."/>
            <person name="McCubbin A.G."/>
            <person name="Shore J.S."/>
        </authorList>
    </citation>
    <scope>NUCLEOTIDE SEQUENCE</scope>
    <source>
        <strain evidence="11">F60SS</strain>
        <tissue evidence="11">Leaves</tissue>
    </source>
</reference>
<dbReference type="PANTHER" id="PTHR31713">
    <property type="entry name" value="OS02G0177800 PROTEIN"/>
    <property type="match status" value="1"/>
</dbReference>
<dbReference type="EMBL" id="JAKUCV010006486">
    <property type="protein sequence ID" value="KAJ4827100.1"/>
    <property type="molecule type" value="Genomic_DNA"/>
</dbReference>
<keyword evidence="4" id="KW-0238">DNA-binding</keyword>
<evidence type="ECO:0000256" key="6">
    <source>
        <dbReference type="ARBA" id="ARBA00023163"/>
    </source>
</evidence>
<keyword evidence="5" id="KW-0010">Activator</keyword>
<dbReference type="AlphaFoldDB" id="A0A9Q0J484"/>
<dbReference type="GO" id="GO:0005634">
    <property type="term" value="C:nucleus"/>
    <property type="evidence" value="ECO:0007669"/>
    <property type="project" value="UniProtKB-SubCell"/>
</dbReference>
<sequence length="426" mass="48079">MMVIGEAVVVNSLQNFCLALEPLLRRVVSEEVENNLIKYSRSFTKSPPLRIQGLEQSSGLQLIFGKKLMLPIFTGSKILDVDSGPLQVVLVDTRGEQLVSTCLPHPLKIEIVVLDGDFPADDRNTWTSEEFNNKIVKERTGKRPLLAGDCLTVALRDGFAPIGDIEFTDNSSWIRSRKFRIGARVVPGSYQGVRIREAMTEAFVVKDHRGELYKKHHPPMLEDEVWRLEKIGKDGAFHKKLSAAGVNNVQDFLKMSTVEPQKLRRILGPGMSEKMWEVTMKHARTCELGNKHYVFRQPNCTITLNPICQIVNAIINGNTYSTRELSSMSRGYVENLVRQAYGHWYSLEEVVDQYPASHHQGSSIKSLQQQSGYSADFYNEGGNNTHIRQSTSAYHHHHQGAVVDPNIRYSMSESSSDGELTPKKFY</sequence>
<evidence type="ECO:0000256" key="3">
    <source>
        <dbReference type="ARBA" id="ARBA00023015"/>
    </source>
</evidence>
<evidence type="ECO:0000256" key="4">
    <source>
        <dbReference type="ARBA" id="ARBA00023125"/>
    </source>
</evidence>
<evidence type="ECO:0000256" key="2">
    <source>
        <dbReference type="ARBA" id="ARBA00007214"/>
    </source>
</evidence>
<dbReference type="OrthoDB" id="757051at2759"/>
<feature type="domain" description="Calmodulin binding protein C-terminal" evidence="10">
    <location>
        <begin position="291"/>
        <end position="350"/>
    </location>
</feature>
<keyword evidence="3" id="KW-0805">Transcription regulation</keyword>
<evidence type="ECO:0000259" key="9">
    <source>
        <dbReference type="Pfam" id="PF20451"/>
    </source>
</evidence>
<keyword evidence="12" id="KW-1185">Reference proteome</keyword>
<feature type="domain" description="Calmodulin binding protein-like N-terminal" evidence="8">
    <location>
        <begin position="60"/>
        <end position="208"/>
    </location>
</feature>
<dbReference type="Pfam" id="PF20451">
    <property type="entry name" value="Calmod_bind_M"/>
    <property type="match status" value="1"/>
</dbReference>
<dbReference type="GO" id="GO:0043565">
    <property type="term" value="F:sequence-specific DNA binding"/>
    <property type="evidence" value="ECO:0007669"/>
    <property type="project" value="TreeGrafter"/>
</dbReference>
<evidence type="ECO:0000256" key="7">
    <source>
        <dbReference type="ARBA" id="ARBA00023242"/>
    </source>
</evidence>
<feature type="domain" description="Calmodulin binding protein central" evidence="9">
    <location>
        <begin position="220"/>
        <end position="286"/>
    </location>
</feature>
<evidence type="ECO:0000259" key="10">
    <source>
        <dbReference type="Pfam" id="PF20452"/>
    </source>
</evidence>
<evidence type="ECO:0000256" key="1">
    <source>
        <dbReference type="ARBA" id="ARBA00004123"/>
    </source>
</evidence>
<gene>
    <name evidence="11" type="ORF">Tsubulata_042882</name>
</gene>
<dbReference type="InterPro" id="IPR046829">
    <property type="entry name" value="Calmod_bind_C"/>
</dbReference>
<evidence type="ECO:0008006" key="13">
    <source>
        <dbReference type="Google" id="ProtNLM"/>
    </source>
</evidence>
<organism evidence="11 12">
    <name type="scientific">Turnera subulata</name>
    <dbReference type="NCBI Taxonomy" id="218843"/>
    <lineage>
        <taxon>Eukaryota</taxon>
        <taxon>Viridiplantae</taxon>
        <taxon>Streptophyta</taxon>
        <taxon>Embryophyta</taxon>
        <taxon>Tracheophyta</taxon>
        <taxon>Spermatophyta</taxon>
        <taxon>Magnoliopsida</taxon>
        <taxon>eudicotyledons</taxon>
        <taxon>Gunneridae</taxon>
        <taxon>Pentapetalae</taxon>
        <taxon>rosids</taxon>
        <taxon>fabids</taxon>
        <taxon>Malpighiales</taxon>
        <taxon>Passifloraceae</taxon>
        <taxon>Turnera</taxon>
    </lineage>
</organism>
<name>A0A9Q0J484_9ROSI</name>
<reference evidence="11" key="2">
    <citation type="journal article" date="2023" name="Plants (Basel)">
        <title>Annotation of the Turnera subulata (Passifloraceae) Draft Genome Reveals the S-Locus Evolved after the Divergence of Turneroideae from Passifloroideae in a Stepwise Manner.</title>
        <authorList>
            <person name="Henning P.M."/>
            <person name="Roalson E.H."/>
            <person name="Mir W."/>
            <person name="McCubbin A.G."/>
            <person name="Shore J.S."/>
        </authorList>
    </citation>
    <scope>NUCLEOTIDE SEQUENCE</scope>
    <source>
        <strain evidence="11">F60SS</strain>
    </source>
</reference>
<dbReference type="GO" id="GO:0080142">
    <property type="term" value="P:regulation of salicylic acid biosynthetic process"/>
    <property type="evidence" value="ECO:0007669"/>
    <property type="project" value="TreeGrafter"/>
</dbReference>
<dbReference type="InterPro" id="IPR012416">
    <property type="entry name" value="CBP60"/>
</dbReference>
<dbReference type="Pfam" id="PF20452">
    <property type="entry name" value="Calmod_bind_C"/>
    <property type="match status" value="1"/>
</dbReference>
<keyword evidence="6" id="KW-0804">Transcription</keyword>
<dbReference type="GO" id="GO:0005516">
    <property type="term" value="F:calmodulin binding"/>
    <property type="evidence" value="ECO:0007669"/>
    <property type="project" value="InterPro"/>
</dbReference>
<dbReference type="Proteomes" id="UP001141552">
    <property type="component" value="Unassembled WGS sequence"/>
</dbReference>
<comment type="similarity">
    <text evidence="2">Belongs to the plant ACBP60 protein family.</text>
</comment>
<accession>A0A9Q0J484</accession>
<dbReference type="InterPro" id="IPR046830">
    <property type="entry name" value="Calmod_bind_M"/>
</dbReference>
<protein>
    <recommendedName>
        <fullName evidence="13">Protein SAR DEFICIENT 1</fullName>
    </recommendedName>
</protein>
<keyword evidence="7" id="KW-0539">Nucleus</keyword>